<comment type="subcellular location">
    <subcellularLocation>
        <location evidence="1">Membrane</location>
        <topology evidence="1">Single-pass type II membrane protein</topology>
    </subcellularLocation>
</comment>
<dbReference type="Proteomes" id="UP000807159">
    <property type="component" value="Chromosome 19"/>
</dbReference>
<keyword evidence="6" id="KW-0812">Transmembrane</keyword>
<evidence type="ECO:0000256" key="13">
    <source>
        <dbReference type="ARBA" id="ARBA00030350"/>
    </source>
</evidence>
<comment type="pathway">
    <text evidence="2">Glycan metabolism.</text>
</comment>
<dbReference type="InterPro" id="IPR019378">
    <property type="entry name" value="GDP-Fuc_O-FucTrfase"/>
</dbReference>
<evidence type="ECO:0000256" key="2">
    <source>
        <dbReference type="ARBA" id="ARBA00004881"/>
    </source>
</evidence>
<evidence type="ECO:0000313" key="15">
    <source>
        <dbReference type="EMBL" id="KAH8480827.1"/>
    </source>
</evidence>
<accession>A0A8T2WMA7</accession>
<evidence type="ECO:0000256" key="10">
    <source>
        <dbReference type="ARBA" id="ARBA00023180"/>
    </source>
</evidence>
<gene>
    <name evidence="15" type="ORF">H0E87_030909</name>
</gene>
<feature type="compositionally biased region" description="Pro residues" evidence="14">
    <location>
        <begin position="373"/>
        <end position="385"/>
    </location>
</feature>
<dbReference type="GO" id="GO:0016757">
    <property type="term" value="F:glycosyltransferase activity"/>
    <property type="evidence" value="ECO:0007669"/>
    <property type="project" value="UniProtKB-KW"/>
</dbReference>
<evidence type="ECO:0000256" key="6">
    <source>
        <dbReference type="ARBA" id="ARBA00022692"/>
    </source>
</evidence>
<feature type="compositionally biased region" description="Basic and acidic residues" evidence="14">
    <location>
        <begin position="608"/>
        <end position="617"/>
    </location>
</feature>
<keyword evidence="11" id="KW-0294">Fucose metabolism</keyword>
<feature type="compositionally biased region" description="Basic and acidic residues" evidence="14">
    <location>
        <begin position="386"/>
        <end position="396"/>
    </location>
</feature>
<reference evidence="15" key="1">
    <citation type="journal article" date="2021" name="J. Hered.">
        <title>Genome Assembly of Salicaceae Populus deltoides (Eastern Cottonwood) I-69 Based on Nanopore Sequencing and Hi-C Technologies.</title>
        <authorList>
            <person name="Bai S."/>
            <person name="Wu H."/>
            <person name="Zhang J."/>
            <person name="Pan Z."/>
            <person name="Zhao W."/>
            <person name="Li Z."/>
            <person name="Tong C."/>
        </authorList>
    </citation>
    <scope>NUCLEOTIDE SEQUENCE</scope>
    <source>
        <tissue evidence="15">Leaf</tissue>
    </source>
</reference>
<dbReference type="AlphaFoldDB" id="A0A8T2WMA7"/>
<organism evidence="15 16">
    <name type="scientific">Populus deltoides</name>
    <name type="common">Eastern poplar</name>
    <name type="synonym">Eastern cottonwood</name>
    <dbReference type="NCBI Taxonomy" id="3696"/>
    <lineage>
        <taxon>Eukaryota</taxon>
        <taxon>Viridiplantae</taxon>
        <taxon>Streptophyta</taxon>
        <taxon>Embryophyta</taxon>
        <taxon>Tracheophyta</taxon>
        <taxon>Spermatophyta</taxon>
        <taxon>Magnoliopsida</taxon>
        <taxon>eudicotyledons</taxon>
        <taxon>Gunneridae</taxon>
        <taxon>Pentapetalae</taxon>
        <taxon>rosids</taxon>
        <taxon>fabids</taxon>
        <taxon>Malpighiales</taxon>
        <taxon>Salicaceae</taxon>
        <taxon>Saliceae</taxon>
        <taxon>Populus</taxon>
    </lineage>
</organism>
<dbReference type="Pfam" id="PF10250">
    <property type="entry name" value="O-FucT"/>
    <property type="match status" value="1"/>
</dbReference>
<comment type="caution">
    <text evidence="15">The sequence shown here is derived from an EMBL/GenBank/DDBJ whole genome shotgun (WGS) entry which is preliminary data.</text>
</comment>
<keyword evidence="9" id="KW-0472">Membrane</keyword>
<evidence type="ECO:0000256" key="1">
    <source>
        <dbReference type="ARBA" id="ARBA00004606"/>
    </source>
</evidence>
<evidence type="ECO:0000256" key="4">
    <source>
        <dbReference type="ARBA" id="ARBA00022676"/>
    </source>
</evidence>
<evidence type="ECO:0000256" key="12">
    <source>
        <dbReference type="ARBA" id="ARBA00023277"/>
    </source>
</evidence>
<dbReference type="GO" id="GO:0006004">
    <property type="term" value="P:fucose metabolic process"/>
    <property type="evidence" value="ECO:0007669"/>
    <property type="project" value="UniProtKB-KW"/>
</dbReference>
<keyword evidence="5" id="KW-0808">Transferase</keyword>
<keyword evidence="4" id="KW-0328">Glycosyltransferase</keyword>
<dbReference type="PANTHER" id="PTHR31741">
    <property type="entry name" value="OS02G0726500 PROTEIN-RELATED"/>
    <property type="match status" value="1"/>
</dbReference>
<comment type="similarity">
    <text evidence="3">Belongs to the glycosyltransferase GT106 family.</text>
</comment>
<feature type="region of interest" description="Disordered" evidence="14">
    <location>
        <begin position="582"/>
        <end position="617"/>
    </location>
</feature>
<feature type="compositionally biased region" description="Pro residues" evidence="14">
    <location>
        <begin position="401"/>
        <end position="411"/>
    </location>
</feature>
<name>A0A8T2WMA7_POPDE</name>
<evidence type="ECO:0000256" key="7">
    <source>
        <dbReference type="ARBA" id="ARBA00022968"/>
    </source>
</evidence>
<feature type="compositionally biased region" description="Acidic residues" evidence="14">
    <location>
        <begin position="594"/>
        <end position="607"/>
    </location>
</feature>
<keyword evidence="16" id="KW-1185">Reference proteome</keyword>
<keyword evidence="10" id="KW-0325">Glycoprotein</keyword>
<evidence type="ECO:0000256" key="3">
    <source>
        <dbReference type="ARBA" id="ARBA00007737"/>
    </source>
</evidence>
<evidence type="ECO:0000256" key="14">
    <source>
        <dbReference type="SAM" id="MobiDB-lite"/>
    </source>
</evidence>
<evidence type="ECO:0000256" key="11">
    <source>
        <dbReference type="ARBA" id="ARBA00023253"/>
    </source>
</evidence>
<evidence type="ECO:0000256" key="5">
    <source>
        <dbReference type="ARBA" id="ARBA00022679"/>
    </source>
</evidence>
<keyword evidence="7" id="KW-0735">Signal-anchor</keyword>
<dbReference type="EMBL" id="JACEGQ020000019">
    <property type="protein sequence ID" value="KAH8480827.1"/>
    <property type="molecule type" value="Genomic_DNA"/>
</dbReference>
<keyword evidence="8" id="KW-1133">Transmembrane helix</keyword>
<protein>
    <recommendedName>
        <fullName evidence="13">O-fucosyltransferase family protein</fullName>
    </recommendedName>
</protein>
<dbReference type="GO" id="GO:0016020">
    <property type="term" value="C:membrane"/>
    <property type="evidence" value="ECO:0007669"/>
    <property type="project" value="UniProtKB-SubCell"/>
</dbReference>
<proteinExistence type="inferred from homology"/>
<keyword evidence="12" id="KW-0119">Carbohydrate metabolism</keyword>
<evidence type="ECO:0000313" key="16">
    <source>
        <dbReference type="Proteomes" id="UP000807159"/>
    </source>
</evidence>
<dbReference type="GO" id="GO:0005794">
    <property type="term" value="C:Golgi apparatus"/>
    <property type="evidence" value="ECO:0007669"/>
    <property type="project" value="TreeGrafter"/>
</dbReference>
<dbReference type="GO" id="GO:0009507">
    <property type="term" value="C:chloroplast"/>
    <property type="evidence" value="ECO:0007669"/>
    <property type="project" value="TreeGrafter"/>
</dbReference>
<dbReference type="PANTHER" id="PTHR31741:SF6">
    <property type="entry name" value="PROTEIN EMBRYO SAC DEVELOPMENT ARREST 30"/>
    <property type="match status" value="1"/>
</dbReference>
<feature type="region of interest" description="Disordered" evidence="14">
    <location>
        <begin position="366"/>
        <end position="411"/>
    </location>
</feature>
<sequence>MVSLVIHLSITKLSGPYSLQSTLMPAIGFNLTPIFGGDRAVRNKRSWGHVKSLKSLQPYANPRSSYPVPNEKNNGYIYAKIFGGFEKIRSSICDLVTISRLLNATLVIPEIQESLQSKGISYKFKSFSYLYDEEQFIASLKNDVIVVNSLPENLKAGRRRNEIHTYKPKSSASPNFYVKEILPELKKSKVIGLVLHDGGCLQSILPPSMSEFQRLRCRVAFHALKFRPKIQVLGQLMVQRLRASGQPFLAFHPGLVRNTLAYHGCAELYQDVHTELIQYRRAQMIKQGILNDELSVDSHVRRSNGSCPLMPEEIGLLLKEMGYSTETMIYVAGSETFGGQRILIPLRANFSNTVDRTQVCTKQELSDLVGPETPLPLTPFQPPPTKSEEQLKEEWNRAGPRPRPLPPPPDRPIYQHEKEGWYGWITESDTEPDPSSVDLRNQAHRLIWDALDYIVSVEADAFFPGFHNDGSGWPDFSSLVMGHRLYERVLAELFNIIHDNLYHHNNRTWKRVVREHLNKSLSEDGLIRQSLLSKPTTFLSHPLPECSCRIPSAEVPKQVKGNDGRFLYGGEDECPRWMQLSQEDTRSESAVVEEGSDDNSDSEYENDGVERQESDDSRGTQLFSNIFWDVEFWGWGDESKPVAEAEMPCLLRNMKDASARRSFDLGMLVLDSLQLVPLEDLFVSEICSVEKNQEWPGRMANMQRLRDRSRFTGLCNYASAHDSAVHRRSFDLISFLKDCSNIITPWGVALQEQKINTTSKFKTNSGISQKDTTL</sequence>
<evidence type="ECO:0000256" key="8">
    <source>
        <dbReference type="ARBA" id="ARBA00022989"/>
    </source>
</evidence>
<evidence type="ECO:0000256" key="9">
    <source>
        <dbReference type="ARBA" id="ARBA00023136"/>
    </source>
</evidence>